<dbReference type="InterPro" id="IPR013472">
    <property type="entry name" value="CHP02652"/>
</dbReference>
<dbReference type="OrthoDB" id="528839at2"/>
<keyword evidence="2" id="KW-1185">Reference proteome</keyword>
<evidence type="ECO:0008006" key="3">
    <source>
        <dbReference type="Google" id="ProtNLM"/>
    </source>
</evidence>
<evidence type="ECO:0000313" key="1">
    <source>
        <dbReference type="EMBL" id="PZD73603.1"/>
    </source>
</evidence>
<dbReference type="NCBIfam" id="TIGR02652">
    <property type="entry name" value="TIGR02652 family protein"/>
    <property type="match status" value="1"/>
</dbReference>
<dbReference type="RefSeq" id="WP_110986098.1">
    <property type="nucleotide sequence ID" value="NZ_CAWNWM010000005.1"/>
</dbReference>
<protein>
    <recommendedName>
        <fullName evidence="3">TIGR02652 family protein</fullName>
    </recommendedName>
</protein>
<organism evidence="1 2">
    <name type="scientific">Acaryochloris thomasi RCC1774</name>
    <dbReference type="NCBI Taxonomy" id="1764569"/>
    <lineage>
        <taxon>Bacteria</taxon>
        <taxon>Bacillati</taxon>
        <taxon>Cyanobacteriota</taxon>
        <taxon>Cyanophyceae</taxon>
        <taxon>Acaryochloridales</taxon>
        <taxon>Acaryochloridaceae</taxon>
        <taxon>Acaryochloris</taxon>
        <taxon>Acaryochloris thomasi</taxon>
    </lineage>
</organism>
<dbReference type="Proteomes" id="UP000248857">
    <property type="component" value="Unassembled WGS sequence"/>
</dbReference>
<gene>
    <name evidence="1" type="ORF">C1752_02141</name>
</gene>
<accession>A0A2W1JJE5</accession>
<dbReference type="AlphaFoldDB" id="A0A2W1JJE5"/>
<comment type="caution">
    <text evidence="1">The sequence shown here is derived from an EMBL/GenBank/DDBJ whole genome shotgun (WGS) entry which is preliminary data.</text>
</comment>
<dbReference type="EMBL" id="PQWO01000005">
    <property type="protein sequence ID" value="PZD73603.1"/>
    <property type="molecule type" value="Genomic_DNA"/>
</dbReference>
<dbReference type="Pfam" id="PF09654">
    <property type="entry name" value="DUF2396"/>
    <property type="match status" value="1"/>
</dbReference>
<proteinExistence type="predicted"/>
<evidence type="ECO:0000313" key="2">
    <source>
        <dbReference type="Proteomes" id="UP000248857"/>
    </source>
</evidence>
<sequence>MASASLHYPIFGPEVSCPHCRQTIAALTLTDTYLCHRHGAFEADPKTEELIHLQSGRQWRQWEDKWYRQHTHPDGIRFEIHEALDRLYAQGQRATRVIIAHRYQQLISAYLERTTPWSGPSDDQKPCLYGLPVVFSPDSETAHRWQVINFDLEHEPGAPVHSPYSRFFEP</sequence>
<reference evidence="1 2" key="1">
    <citation type="journal article" date="2018" name="Sci. Rep.">
        <title>A novel species of the marine cyanobacterium Acaryochloris with a unique pigment content and lifestyle.</title>
        <authorList>
            <person name="Partensky F."/>
            <person name="Six C."/>
            <person name="Ratin M."/>
            <person name="Garczarek L."/>
            <person name="Vaulot D."/>
            <person name="Probert I."/>
            <person name="Calteau A."/>
            <person name="Gourvil P."/>
            <person name="Marie D."/>
            <person name="Grebert T."/>
            <person name="Bouchier C."/>
            <person name="Le Panse S."/>
            <person name="Gachenot M."/>
            <person name="Rodriguez F."/>
            <person name="Garrido J.L."/>
        </authorList>
    </citation>
    <scope>NUCLEOTIDE SEQUENCE [LARGE SCALE GENOMIC DNA]</scope>
    <source>
        <strain evidence="1 2">RCC1774</strain>
    </source>
</reference>
<name>A0A2W1JJE5_9CYAN</name>